<dbReference type="Gene3D" id="3.40.50.150">
    <property type="entry name" value="Vaccinia Virus protein VP39"/>
    <property type="match status" value="1"/>
</dbReference>
<dbReference type="HAMAP" id="MF_01007">
    <property type="entry name" value="16SrRNA_methyltr_H"/>
    <property type="match status" value="1"/>
</dbReference>
<name>A0ABQ7S653_9ACAR</name>
<keyword evidence="2" id="KW-0489">Methyltransferase</keyword>
<dbReference type="EMBL" id="JAIFTH010000844">
    <property type="protein sequence ID" value="KAG9508895.1"/>
    <property type="molecule type" value="Genomic_DNA"/>
</dbReference>
<dbReference type="SUPFAM" id="SSF81799">
    <property type="entry name" value="Putative methyltransferase TM0872, insert domain"/>
    <property type="match status" value="1"/>
</dbReference>
<dbReference type="InterPro" id="IPR029063">
    <property type="entry name" value="SAM-dependent_MTases_sf"/>
</dbReference>
<evidence type="ECO:0000313" key="6">
    <source>
        <dbReference type="Proteomes" id="UP000825002"/>
    </source>
</evidence>
<dbReference type="PANTHER" id="PTHR11265:SF0">
    <property type="entry name" value="12S RRNA N4-METHYLCYTIDINE METHYLTRANSFERASE"/>
    <property type="match status" value="1"/>
</dbReference>
<keyword evidence="3" id="KW-0808">Transferase</keyword>
<dbReference type="Gene3D" id="1.10.150.170">
    <property type="entry name" value="Putative methyltransferase TM0872, insert domain"/>
    <property type="match status" value="1"/>
</dbReference>
<comment type="caution">
    <text evidence="5">The sequence shown here is derived from an EMBL/GenBank/DDBJ whole genome shotgun (WGS) entry which is preliminary data.</text>
</comment>
<comment type="similarity">
    <text evidence="1">Belongs to the methyltransferase superfamily. RsmH family.</text>
</comment>
<dbReference type="InterPro" id="IPR023397">
    <property type="entry name" value="SAM-dep_MeTrfase_MraW_recog"/>
</dbReference>
<evidence type="ECO:0000256" key="3">
    <source>
        <dbReference type="ARBA" id="ARBA00022679"/>
    </source>
</evidence>
<evidence type="ECO:0000256" key="1">
    <source>
        <dbReference type="ARBA" id="ARBA00010396"/>
    </source>
</evidence>
<accession>A0ABQ7S653</accession>
<keyword evidence="6" id="KW-1185">Reference proteome</keyword>
<dbReference type="InterPro" id="IPR002903">
    <property type="entry name" value="RsmH"/>
</dbReference>
<reference evidence="5 6" key="1">
    <citation type="submission" date="2020-10" db="EMBL/GenBank/DDBJ databases">
        <authorList>
            <person name="Klimov P.B."/>
            <person name="Dyachkov S.M."/>
            <person name="Chetverikov P.E."/>
        </authorList>
    </citation>
    <scope>NUCLEOTIDE SEQUENCE [LARGE SCALE GENOMIC DNA]</scope>
    <source>
        <strain evidence="5">BMOC 18-1129-001#AD2665</strain>
        <tissue evidence="5">Entire mites</tissue>
    </source>
</reference>
<dbReference type="Proteomes" id="UP000825002">
    <property type="component" value="Unassembled WGS sequence"/>
</dbReference>
<evidence type="ECO:0000256" key="4">
    <source>
        <dbReference type="ARBA" id="ARBA00022691"/>
    </source>
</evidence>
<dbReference type="NCBIfam" id="TIGR00006">
    <property type="entry name" value="16S rRNA (cytosine(1402)-N(4))-methyltransferase RsmH"/>
    <property type="match status" value="1"/>
</dbReference>
<protein>
    <submittedName>
        <fullName evidence="5">Methyltransferase-like protein 15-like protein</fullName>
    </submittedName>
</protein>
<dbReference type="Pfam" id="PF01795">
    <property type="entry name" value="Methyltransf_5"/>
    <property type="match status" value="1"/>
</dbReference>
<organism evidence="5 6">
    <name type="scientific">Fragariocoptes setiger</name>
    <dbReference type="NCBI Taxonomy" id="1670756"/>
    <lineage>
        <taxon>Eukaryota</taxon>
        <taxon>Metazoa</taxon>
        <taxon>Ecdysozoa</taxon>
        <taxon>Arthropoda</taxon>
        <taxon>Chelicerata</taxon>
        <taxon>Arachnida</taxon>
        <taxon>Acari</taxon>
        <taxon>Acariformes</taxon>
        <taxon>Trombidiformes</taxon>
        <taxon>Prostigmata</taxon>
        <taxon>Eupodina</taxon>
        <taxon>Eriophyoidea</taxon>
        <taxon>Phytoptidae</taxon>
        <taxon>Fragariocoptes</taxon>
    </lineage>
</organism>
<dbReference type="SUPFAM" id="SSF53335">
    <property type="entry name" value="S-adenosyl-L-methionine-dependent methyltransferases"/>
    <property type="match status" value="1"/>
</dbReference>
<sequence length="352" mass="39410">MVNEIAAVLQPRHGGLYIDMTFGAGGHTKKLLESRKDITVIAVDRDYVAYEKALSLAKDVSTLNERWGTKQSVIPVHGKFSEVLNKLHLYGVNKNSVDGIIMDLGASSIQYDDPIRGFSISHNGPLDMRMDRSNRNHDITAADVVNTLDSEELAKIFKAYGEERRSRKIASAIVDLRFMLKKLATTEELARVVMTVCPVGTDALGRFSHPATRTFQALRIFVNNELNELNYALTKMREFLKCAPGNVDDSNDEARNSNEAGRAAVLTFHSLEDRIVKRHLTGVDLDEPIVRRLSQHARLQTNVIESTEILEEVLHPKFWQPLSKHVAVASDEEVMGNPRSRSAKLRIAQRIG</sequence>
<gene>
    <name evidence="5" type="ORF">GZH46_02599</name>
</gene>
<proteinExistence type="inferred from homology"/>
<feature type="non-terminal residue" evidence="5">
    <location>
        <position position="1"/>
    </location>
</feature>
<keyword evidence="4" id="KW-0949">S-adenosyl-L-methionine</keyword>
<dbReference type="PANTHER" id="PTHR11265">
    <property type="entry name" value="S-ADENOSYL-METHYLTRANSFERASE MRAW"/>
    <property type="match status" value="1"/>
</dbReference>
<evidence type="ECO:0000313" key="5">
    <source>
        <dbReference type="EMBL" id="KAG9508895.1"/>
    </source>
</evidence>
<evidence type="ECO:0000256" key="2">
    <source>
        <dbReference type="ARBA" id="ARBA00022603"/>
    </source>
</evidence>
<dbReference type="PIRSF" id="PIRSF004486">
    <property type="entry name" value="MraW"/>
    <property type="match status" value="1"/>
</dbReference>